<organism evidence="1 2">
    <name type="scientific">Chrysochromulina tobinii</name>
    <dbReference type="NCBI Taxonomy" id="1460289"/>
    <lineage>
        <taxon>Eukaryota</taxon>
        <taxon>Haptista</taxon>
        <taxon>Haptophyta</taxon>
        <taxon>Prymnesiophyceae</taxon>
        <taxon>Prymnesiales</taxon>
        <taxon>Chrysochromulinaceae</taxon>
        <taxon>Chrysochromulina</taxon>
    </lineage>
</organism>
<dbReference type="EMBL" id="JWZX01003156">
    <property type="protein sequence ID" value="KOO23792.1"/>
    <property type="molecule type" value="Genomic_DNA"/>
</dbReference>
<proteinExistence type="predicted"/>
<dbReference type="InterPro" id="IPR027417">
    <property type="entry name" value="P-loop_NTPase"/>
</dbReference>
<reference evidence="2" key="1">
    <citation type="journal article" date="2015" name="PLoS Genet.">
        <title>Genome Sequence and Transcriptome Analyses of Chrysochromulina tobin: Metabolic Tools for Enhanced Algal Fitness in the Prominent Order Prymnesiales (Haptophyceae).</title>
        <authorList>
            <person name="Hovde B.T."/>
            <person name="Deodato C.R."/>
            <person name="Hunsperger H.M."/>
            <person name="Ryken S.A."/>
            <person name="Yost W."/>
            <person name="Jha R.K."/>
            <person name="Patterson J."/>
            <person name="Monnat R.J. Jr."/>
            <person name="Barlow S.B."/>
            <person name="Starkenburg S.R."/>
            <person name="Cattolico R.A."/>
        </authorList>
    </citation>
    <scope>NUCLEOTIDE SEQUENCE</scope>
    <source>
        <strain evidence="2">CCMP291</strain>
    </source>
</reference>
<dbReference type="Gene3D" id="3.40.50.300">
    <property type="entry name" value="P-loop containing nucleotide triphosphate hydrolases"/>
    <property type="match status" value="1"/>
</dbReference>
<accession>A0A0M0JBN5</accession>
<protein>
    <submittedName>
        <fullName evidence="1">Uncharacterized protein</fullName>
    </submittedName>
</protein>
<keyword evidence="2" id="KW-1185">Reference proteome</keyword>
<name>A0A0M0JBN5_9EUKA</name>
<dbReference type="AlphaFoldDB" id="A0A0M0JBN5"/>
<dbReference type="Proteomes" id="UP000037460">
    <property type="component" value="Unassembled WGS sequence"/>
</dbReference>
<evidence type="ECO:0000313" key="2">
    <source>
        <dbReference type="Proteomes" id="UP000037460"/>
    </source>
</evidence>
<evidence type="ECO:0000313" key="1">
    <source>
        <dbReference type="EMBL" id="KOO23792.1"/>
    </source>
</evidence>
<comment type="caution">
    <text evidence="1">The sequence shown here is derived from an EMBL/GenBank/DDBJ whole genome shotgun (WGS) entry which is preliminary data.</text>
</comment>
<sequence length="329" mass="35273">MCQLLSTCAARQSRGACGTSPSSTSGAGGGGGARATGDLTFFGSDKLPSSNYGMCAGLDGLTAACSTLGGEMAAVCQHMGTLKRPGAIMVAMERWPDWTLAPCPSVQPAVRLLALLRDPGERAQSAYTFQLDACVCNFKFQWCTMFTSFRFKNRQTKLCDEHTPRHGFAAAIGAVRAQGNMPWPLTSSETQHVLGRFTAGIVKEIYTPWFGAYQAAGGGGWKSSALLAGRTLASCFAWVGIAEDLALSLQLLKLELPDHFGKLDVSQHAWTPSSGASGGNLPAANQSSQHPYLRSHLLPHDYEVFDAERRRLFQRARAHGILLYNAPLV</sequence>
<gene>
    <name evidence="1" type="ORF">Ctob_002974</name>
</gene>